<dbReference type="RefSeq" id="WP_142093640.1">
    <property type="nucleotide sequence ID" value="NZ_BAAAMD010000004.1"/>
</dbReference>
<name>A0A542ZBU0_9ACTN</name>
<dbReference type="OrthoDB" id="342114at2"/>
<organism evidence="1 2">
    <name type="scientific">Propioniferax innocua</name>
    <dbReference type="NCBI Taxonomy" id="1753"/>
    <lineage>
        <taxon>Bacteria</taxon>
        <taxon>Bacillati</taxon>
        <taxon>Actinomycetota</taxon>
        <taxon>Actinomycetes</taxon>
        <taxon>Propionibacteriales</taxon>
        <taxon>Propionibacteriaceae</taxon>
        <taxon>Propioniferax</taxon>
    </lineage>
</organism>
<sequence length="147" mass="16183">MQTIDFVVLENHRLSILEVVPHVDGSSLIELVAAFESSQGFTPSGAYGGLIPDFINCGDLNAYYLGRSKIQWPEPGRRAWLLGCDCGEVGCWPFEAEITETDGTVVWTGFRQPCQPGWNYSSFGPFVFDAAEYREAVAQAASRVPQT</sequence>
<comment type="caution">
    <text evidence="1">The sequence shown here is derived from an EMBL/GenBank/DDBJ whole genome shotgun (WGS) entry which is preliminary data.</text>
</comment>
<dbReference type="Proteomes" id="UP000316196">
    <property type="component" value="Unassembled WGS sequence"/>
</dbReference>
<protein>
    <submittedName>
        <fullName evidence="1">Uncharacterized protein</fullName>
    </submittedName>
</protein>
<evidence type="ECO:0000313" key="1">
    <source>
        <dbReference type="EMBL" id="TQL57812.1"/>
    </source>
</evidence>
<reference evidence="1 2" key="1">
    <citation type="submission" date="2019-06" db="EMBL/GenBank/DDBJ databases">
        <title>Sequencing the genomes of 1000 actinobacteria strains.</title>
        <authorList>
            <person name="Klenk H.-P."/>
        </authorList>
    </citation>
    <scope>NUCLEOTIDE SEQUENCE [LARGE SCALE GENOMIC DNA]</scope>
    <source>
        <strain evidence="1 2">DSM 8251</strain>
    </source>
</reference>
<evidence type="ECO:0000313" key="2">
    <source>
        <dbReference type="Proteomes" id="UP000316196"/>
    </source>
</evidence>
<keyword evidence="2" id="KW-1185">Reference proteome</keyword>
<accession>A0A542ZBU0</accession>
<proteinExistence type="predicted"/>
<gene>
    <name evidence="1" type="ORF">FB460_1654</name>
</gene>
<dbReference type="EMBL" id="VFOR01000002">
    <property type="protein sequence ID" value="TQL57812.1"/>
    <property type="molecule type" value="Genomic_DNA"/>
</dbReference>
<dbReference type="AlphaFoldDB" id="A0A542ZBU0"/>